<protein>
    <submittedName>
        <fullName evidence="2">Protein NETWORKED 1A</fullName>
    </submittedName>
</protein>
<feature type="coiled-coil region" evidence="1">
    <location>
        <begin position="164"/>
        <end position="268"/>
    </location>
</feature>
<proteinExistence type="predicted"/>
<dbReference type="AlphaFoldDB" id="A0AAW2S7X2"/>
<sequence>MSNLSLRVEADNLAKKIAMKDQELSEKQEELENLQTCLQGEHLRHAQIEATLQTLQNLHSQSQDDQRAIALELRNVLQMLKNMEASKHVLEEEMQQEILHLKEEIQGLNKSYQALVEQVEAAGLKPQCLGTSMKSLQTENSKLRQLHEQDSYEKEIMLKRLESMQQLLKKKVSAESSLSDLNSELESSREKVKTLQESCQFLHGEKVTLIAEKASLLSQLQAITENMHKLLEKNAVLENSLSTAKVELEGLREKSKGLQEICELLKNERSYLLTERGSLALKLENVERKLESLKICGAGEKYADLEKEKEAAYCQVEELKVSLSVEKQERTSTKFQSETRFAGLETRFISCKNISDEEEGI</sequence>
<dbReference type="GO" id="GO:0005886">
    <property type="term" value="C:plasma membrane"/>
    <property type="evidence" value="ECO:0007669"/>
    <property type="project" value="TreeGrafter"/>
</dbReference>
<dbReference type="PANTHER" id="PTHR32258:SF6">
    <property type="entry name" value="PROTEIN NETWORKED 1A"/>
    <property type="match status" value="1"/>
</dbReference>
<feature type="coiled-coil region" evidence="1">
    <location>
        <begin position="10"/>
        <end position="37"/>
    </location>
</feature>
<reference evidence="2" key="1">
    <citation type="submission" date="2020-06" db="EMBL/GenBank/DDBJ databases">
        <authorList>
            <person name="Li T."/>
            <person name="Hu X."/>
            <person name="Zhang T."/>
            <person name="Song X."/>
            <person name="Zhang H."/>
            <person name="Dai N."/>
            <person name="Sheng W."/>
            <person name="Hou X."/>
            <person name="Wei L."/>
        </authorList>
    </citation>
    <scope>NUCLEOTIDE SEQUENCE</scope>
    <source>
        <strain evidence="2">G02</strain>
        <tissue evidence="2">Leaf</tissue>
    </source>
</reference>
<dbReference type="PANTHER" id="PTHR32258">
    <property type="entry name" value="PROTEIN NETWORKED 4A"/>
    <property type="match status" value="1"/>
</dbReference>
<feature type="coiled-coil region" evidence="1">
    <location>
        <begin position="73"/>
        <end position="118"/>
    </location>
</feature>
<accession>A0AAW2S7X2</accession>
<dbReference type="EMBL" id="JACGWJ010000011">
    <property type="protein sequence ID" value="KAL0388559.1"/>
    <property type="molecule type" value="Genomic_DNA"/>
</dbReference>
<evidence type="ECO:0000256" key="1">
    <source>
        <dbReference type="SAM" id="Coils"/>
    </source>
</evidence>
<keyword evidence="1" id="KW-0175">Coiled coil</keyword>
<comment type="caution">
    <text evidence="2">The sequence shown here is derived from an EMBL/GenBank/DDBJ whole genome shotgun (WGS) entry which is preliminary data.</text>
</comment>
<dbReference type="GO" id="GO:0051015">
    <property type="term" value="F:actin filament binding"/>
    <property type="evidence" value="ECO:0007669"/>
    <property type="project" value="TreeGrafter"/>
</dbReference>
<organism evidence="2">
    <name type="scientific">Sesamum radiatum</name>
    <name type="common">Black benniseed</name>
    <dbReference type="NCBI Taxonomy" id="300843"/>
    <lineage>
        <taxon>Eukaryota</taxon>
        <taxon>Viridiplantae</taxon>
        <taxon>Streptophyta</taxon>
        <taxon>Embryophyta</taxon>
        <taxon>Tracheophyta</taxon>
        <taxon>Spermatophyta</taxon>
        <taxon>Magnoliopsida</taxon>
        <taxon>eudicotyledons</taxon>
        <taxon>Gunneridae</taxon>
        <taxon>Pentapetalae</taxon>
        <taxon>asterids</taxon>
        <taxon>lamiids</taxon>
        <taxon>Lamiales</taxon>
        <taxon>Pedaliaceae</taxon>
        <taxon>Sesamum</taxon>
    </lineage>
</organism>
<evidence type="ECO:0000313" key="2">
    <source>
        <dbReference type="EMBL" id="KAL0388559.1"/>
    </source>
</evidence>
<name>A0AAW2S7X2_SESRA</name>
<reference evidence="2" key="2">
    <citation type="journal article" date="2024" name="Plant">
        <title>Genomic evolution and insights into agronomic trait innovations of Sesamum species.</title>
        <authorList>
            <person name="Miao H."/>
            <person name="Wang L."/>
            <person name="Qu L."/>
            <person name="Liu H."/>
            <person name="Sun Y."/>
            <person name="Le M."/>
            <person name="Wang Q."/>
            <person name="Wei S."/>
            <person name="Zheng Y."/>
            <person name="Lin W."/>
            <person name="Duan Y."/>
            <person name="Cao H."/>
            <person name="Xiong S."/>
            <person name="Wang X."/>
            <person name="Wei L."/>
            <person name="Li C."/>
            <person name="Ma Q."/>
            <person name="Ju M."/>
            <person name="Zhao R."/>
            <person name="Li G."/>
            <person name="Mu C."/>
            <person name="Tian Q."/>
            <person name="Mei H."/>
            <person name="Zhang T."/>
            <person name="Gao T."/>
            <person name="Zhang H."/>
        </authorList>
    </citation>
    <scope>NUCLEOTIDE SEQUENCE</scope>
    <source>
        <strain evidence="2">G02</strain>
    </source>
</reference>
<gene>
    <name evidence="2" type="ORF">Sradi_2737700</name>
</gene>
<dbReference type="InterPro" id="IPR051861">
    <property type="entry name" value="NET_actin-binding_domain"/>
</dbReference>